<keyword evidence="5" id="KW-0539">Nucleus</keyword>
<dbReference type="CDD" id="cd10017">
    <property type="entry name" value="B3_DNA"/>
    <property type="match status" value="2"/>
</dbReference>
<evidence type="ECO:0000256" key="3">
    <source>
        <dbReference type="ARBA" id="ARBA00023125"/>
    </source>
</evidence>
<evidence type="ECO:0000256" key="2">
    <source>
        <dbReference type="ARBA" id="ARBA00023015"/>
    </source>
</evidence>
<evidence type="ECO:0000259" key="7">
    <source>
        <dbReference type="PROSITE" id="PS50863"/>
    </source>
</evidence>
<evidence type="ECO:0000313" key="8">
    <source>
        <dbReference type="EMBL" id="CAL5032887.1"/>
    </source>
</evidence>
<dbReference type="Pfam" id="PF02362">
    <property type="entry name" value="B3"/>
    <property type="match status" value="3"/>
</dbReference>
<dbReference type="GO" id="GO:0003677">
    <property type="term" value="F:DNA binding"/>
    <property type="evidence" value="ECO:0007669"/>
    <property type="project" value="UniProtKB-KW"/>
</dbReference>
<dbReference type="PROSITE" id="PS50863">
    <property type="entry name" value="B3"/>
    <property type="match status" value="3"/>
</dbReference>
<dbReference type="EMBL" id="OZ075141">
    <property type="protein sequence ID" value="CAL5032887.1"/>
    <property type="molecule type" value="Genomic_DNA"/>
</dbReference>
<proteinExistence type="predicted"/>
<sequence length="404" mass="44170">MASSSSGNQGAATAKHLRVLLPFSRDTLRIPDELAEEIAVEEALVAGPAGKIWRVEVGLDGDGAFLGRGWPAFAAACGARAGWLLVLHHRGRGVLTVKAFDDTRCLTELGAQTAAPAVEATTNYKGASRKPQFISVFPTKSMGKVLIPARFVQNYIPKEHLNNHMTIVSGSLGKVCPIELEINRSNVFFAGGWSQFMAFHGITEADALLLRYEGNMVFTVKVFGPDGCQRESMHKDGRMQRNEQGITSALTDTERQQDIPFASSKKCKSKNNSPSADVQRRQKGSVNSSKKSNKSSKANCAYDLGPPAWLTKKMNASMMTKHHLSLPRHFCNAIGFQKPCMITLQDSMGGTRSWQVRGLHYNNGSCQLGSGWKKVCQDIGLKFGDVITLKIIKTTLWDVIVART</sequence>
<evidence type="ECO:0000256" key="4">
    <source>
        <dbReference type="ARBA" id="ARBA00023163"/>
    </source>
</evidence>
<name>A0ABC9D772_9POAL</name>
<accession>A0ABC9D772</accession>
<keyword evidence="4" id="KW-0804">Transcription</keyword>
<dbReference type="SUPFAM" id="SSF101936">
    <property type="entry name" value="DNA-binding pseudobarrel domain"/>
    <property type="match status" value="3"/>
</dbReference>
<dbReference type="PANTHER" id="PTHR31674:SF86">
    <property type="entry name" value="B3 DOMAIN-CONTAINING PROTEIN OS04G0347400-RELATED"/>
    <property type="match status" value="1"/>
</dbReference>
<dbReference type="GO" id="GO:0005634">
    <property type="term" value="C:nucleus"/>
    <property type="evidence" value="ECO:0007669"/>
    <property type="project" value="UniProtKB-SubCell"/>
</dbReference>
<dbReference type="InterPro" id="IPR015300">
    <property type="entry name" value="DNA-bd_pseudobarrel_sf"/>
</dbReference>
<gene>
    <name evidence="8" type="ORF">URODEC1_LOCUS82470</name>
</gene>
<reference evidence="9" key="1">
    <citation type="submission" date="2024-06" db="EMBL/GenBank/DDBJ databases">
        <authorList>
            <person name="Ryan C."/>
        </authorList>
    </citation>
    <scope>NUCLEOTIDE SEQUENCE [LARGE SCALE GENOMIC DNA]</scope>
</reference>
<dbReference type="Gene3D" id="2.40.330.10">
    <property type="entry name" value="DNA-binding pseudobarrel domain"/>
    <property type="match status" value="3"/>
</dbReference>
<evidence type="ECO:0000256" key="5">
    <source>
        <dbReference type="ARBA" id="ARBA00023242"/>
    </source>
</evidence>
<dbReference type="SMART" id="SM01019">
    <property type="entry name" value="B3"/>
    <property type="match status" value="3"/>
</dbReference>
<feature type="region of interest" description="Disordered" evidence="6">
    <location>
        <begin position="260"/>
        <end position="299"/>
    </location>
</feature>
<dbReference type="AlphaFoldDB" id="A0ABC9D772"/>
<dbReference type="InterPro" id="IPR039218">
    <property type="entry name" value="REM_fam"/>
</dbReference>
<dbReference type="Proteomes" id="UP001497457">
    <property type="component" value="Chromosome 31b"/>
</dbReference>
<keyword evidence="9" id="KW-1185">Reference proteome</keyword>
<feature type="domain" description="TF-B3" evidence="7">
    <location>
        <begin position="130"/>
        <end position="226"/>
    </location>
</feature>
<evidence type="ECO:0000256" key="6">
    <source>
        <dbReference type="SAM" id="MobiDB-lite"/>
    </source>
</evidence>
<evidence type="ECO:0000256" key="1">
    <source>
        <dbReference type="ARBA" id="ARBA00004123"/>
    </source>
</evidence>
<reference evidence="8 9" key="2">
    <citation type="submission" date="2024-10" db="EMBL/GenBank/DDBJ databases">
        <authorList>
            <person name="Ryan C."/>
        </authorList>
    </citation>
    <scope>NUCLEOTIDE SEQUENCE [LARGE SCALE GENOMIC DNA]</scope>
</reference>
<dbReference type="InterPro" id="IPR003340">
    <property type="entry name" value="B3_DNA-bd"/>
</dbReference>
<keyword evidence="3" id="KW-0238">DNA-binding</keyword>
<dbReference type="PANTHER" id="PTHR31674">
    <property type="entry name" value="B3 DOMAIN-CONTAINING PROTEIN REM-LIKE 3-RELATED"/>
    <property type="match status" value="1"/>
</dbReference>
<feature type="domain" description="TF-B3" evidence="7">
    <location>
        <begin position="309"/>
        <end position="404"/>
    </location>
</feature>
<feature type="domain" description="TF-B3" evidence="7">
    <location>
        <begin position="13"/>
        <end position="103"/>
    </location>
</feature>
<keyword evidence="2" id="KW-0805">Transcription regulation</keyword>
<evidence type="ECO:0000313" key="9">
    <source>
        <dbReference type="Proteomes" id="UP001497457"/>
    </source>
</evidence>
<comment type="subcellular location">
    <subcellularLocation>
        <location evidence="1">Nucleus</location>
    </subcellularLocation>
</comment>
<protein>
    <recommendedName>
        <fullName evidence="7">TF-B3 domain-containing protein</fullName>
    </recommendedName>
</protein>
<organism evidence="8 9">
    <name type="scientific">Urochloa decumbens</name>
    <dbReference type="NCBI Taxonomy" id="240449"/>
    <lineage>
        <taxon>Eukaryota</taxon>
        <taxon>Viridiplantae</taxon>
        <taxon>Streptophyta</taxon>
        <taxon>Embryophyta</taxon>
        <taxon>Tracheophyta</taxon>
        <taxon>Spermatophyta</taxon>
        <taxon>Magnoliopsida</taxon>
        <taxon>Liliopsida</taxon>
        <taxon>Poales</taxon>
        <taxon>Poaceae</taxon>
        <taxon>PACMAD clade</taxon>
        <taxon>Panicoideae</taxon>
        <taxon>Panicodae</taxon>
        <taxon>Paniceae</taxon>
        <taxon>Melinidinae</taxon>
        <taxon>Urochloa</taxon>
    </lineage>
</organism>